<proteinExistence type="predicted"/>
<name>A0A7S2GFS0_9EUKA</name>
<accession>A0A7S2GFS0</accession>
<dbReference type="EMBL" id="HBGU01027498">
    <property type="protein sequence ID" value="CAD9447677.1"/>
    <property type="molecule type" value="Transcribed_RNA"/>
</dbReference>
<sequence length="400" mass="43579">MPGLSGNAEQAGAVKSMMKAAGKNSDMNNWDDPREWQRGAIKSQGVITDYSKLSIDSDKFNVDTGNAGGMNNANMENMAEMAGIHGGDQRDGKANRVAQYSTDDHLYVTGAGRILEKDGGEFNVAPKQGYVKLHDSIEADRKAFEASKAAMHQGKARDADGTVDRISDTADDKLFPLLYLFKRRCEAENIELNSVFEEAGGTHFGTIKRQNFQSALVSTFKRMLLEENTLFAIVDAYGCGYKHPANPSVGQPALYESVGWKDFVEDVMNVKPEDVGPNSLLGDELSKVRSCLVAPEKLGLTHIQQQNIWSGSAWDEIEGWTQVEDDGSICVNPFKVSGSRVADQNKFDDHNLKRASFVNHTGNREEILSISHGYGNSGEQARARPGGLAGSDAVHNSLGK</sequence>
<organism evidence="2">
    <name type="scientific">Haptolina brevifila</name>
    <dbReference type="NCBI Taxonomy" id="156173"/>
    <lineage>
        <taxon>Eukaryota</taxon>
        <taxon>Haptista</taxon>
        <taxon>Haptophyta</taxon>
        <taxon>Prymnesiophyceae</taxon>
        <taxon>Prymnesiales</taxon>
        <taxon>Prymnesiaceae</taxon>
        <taxon>Haptolina</taxon>
    </lineage>
</organism>
<evidence type="ECO:0000313" key="2">
    <source>
        <dbReference type="EMBL" id="CAD9447677.1"/>
    </source>
</evidence>
<evidence type="ECO:0000256" key="1">
    <source>
        <dbReference type="SAM" id="MobiDB-lite"/>
    </source>
</evidence>
<protein>
    <submittedName>
        <fullName evidence="2">Uncharacterized protein</fullName>
    </submittedName>
</protein>
<dbReference type="AlphaFoldDB" id="A0A7S2GFS0"/>
<gene>
    <name evidence="2" type="ORF">CBRE1094_LOCUS14929</name>
</gene>
<reference evidence="2" key="1">
    <citation type="submission" date="2021-01" db="EMBL/GenBank/DDBJ databases">
        <authorList>
            <person name="Corre E."/>
            <person name="Pelletier E."/>
            <person name="Niang G."/>
            <person name="Scheremetjew M."/>
            <person name="Finn R."/>
            <person name="Kale V."/>
            <person name="Holt S."/>
            <person name="Cochrane G."/>
            <person name="Meng A."/>
            <person name="Brown T."/>
            <person name="Cohen L."/>
        </authorList>
    </citation>
    <scope>NUCLEOTIDE SEQUENCE</scope>
    <source>
        <strain evidence="2">UTEX LB 985</strain>
    </source>
</reference>
<feature type="region of interest" description="Disordered" evidence="1">
    <location>
        <begin position="372"/>
        <end position="400"/>
    </location>
</feature>